<protein>
    <submittedName>
        <fullName evidence="4">Oxidoreductase</fullName>
    </submittedName>
</protein>
<dbReference type="PANTHER" id="PTHR43708">
    <property type="entry name" value="CONSERVED EXPRESSED OXIDOREDUCTASE (EUROFUNG)"/>
    <property type="match status" value="1"/>
</dbReference>
<organism evidence="4 5">
    <name type="scientific">Leifsonia poae</name>
    <dbReference type="NCBI Taxonomy" id="110933"/>
    <lineage>
        <taxon>Bacteria</taxon>
        <taxon>Bacillati</taxon>
        <taxon>Actinomycetota</taxon>
        <taxon>Actinomycetes</taxon>
        <taxon>Micrococcales</taxon>
        <taxon>Microbacteriaceae</taxon>
        <taxon>Leifsonia</taxon>
    </lineage>
</organism>
<reference evidence="4" key="2">
    <citation type="submission" date="2023-01" db="EMBL/GenBank/DDBJ databases">
        <authorList>
            <person name="Sun Q."/>
            <person name="Evtushenko L."/>
        </authorList>
    </citation>
    <scope>NUCLEOTIDE SEQUENCE</scope>
    <source>
        <strain evidence="4">VKM Ac-1401</strain>
    </source>
</reference>
<gene>
    <name evidence="4" type="ORF">GCM10017584_29010</name>
</gene>
<sequence>MDVKIGVVGFGLRGHLALEAHRPGAGSAVVAVCDLSERSREEALAAFPDAAVTASLEEFLALDLDAVMVLTPDDQHAAVAIPALEAGFAVFCEKPLAISIEDCDRILEAAHRTGSRLYVGHNMRHMPVIALMRSLIQEGRIGEVKAIWCRHFVGNGGDFYFKDWHADRSKSVGLLLQKGAHDIDVIHWLAGGYSSRVQAIGSLSVYGDIDDRRDRSGERMRDWFSLDNWPPTAAEGLNPVIDVEDISQVNMVLDNGALASYQQCHFTPDYWRNYTVIGTEGRIENFGDESGAEVKLWNRRHQGAAPADETFVVPEAVGGHGGADGLLITEFVRFVRDGGATETSPVAARNAVAAGVVATESLRGDGRTLPVPTLVPELIDYFDQGQPARSAASR</sequence>
<dbReference type="Pfam" id="PF02894">
    <property type="entry name" value="GFO_IDH_MocA_C"/>
    <property type="match status" value="1"/>
</dbReference>
<accession>A0A9W6M118</accession>
<keyword evidence="5" id="KW-1185">Reference proteome</keyword>
<dbReference type="Proteomes" id="UP001142372">
    <property type="component" value="Unassembled WGS sequence"/>
</dbReference>
<comment type="similarity">
    <text evidence="1">Belongs to the Gfo/Idh/MocA family.</text>
</comment>
<dbReference type="InterPro" id="IPR051317">
    <property type="entry name" value="Gfo/Idh/MocA_oxidoreduct"/>
</dbReference>
<dbReference type="GO" id="GO:0000166">
    <property type="term" value="F:nucleotide binding"/>
    <property type="evidence" value="ECO:0007669"/>
    <property type="project" value="InterPro"/>
</dbReference>
<proteinExistence type="inferred from homology"/>
<reference evidence="4" key="1">
    <citation type="journal article" date="2014" name="Int. J. Syst. Evol. Microbiol.">
        <title>Complete genome sequence of Corynebacterium casei LMG S-19264T (=DSM 44701T), isolated from a smear-ripened cheese.</title>
        <authorList>
            <consortium name="US DOE Joint Genome Institute (JGI-PGF)"/>
            <person name="Walter F."/>
            <person name="Albersmeier A."/>
            <person name="Kalinowski J."/>
            <person name="Ruckert C."/>
        </authorList>
    </citation>
    <scope>NUCLEOTIDE SEQUENCE</scope>
    <source>
        <strain evidence="4">VKM Ac-1401</strain>
    </source>
</reference>
<name>A0A9W6M118_9MICO</name>
<feature type="domain" description="Gfo/Idh/MocA-like oxidoreductase C-terminal" evidence="3">
    <location>
        <begin position="133"/>
        <end position="365"/>
    </location>
</feature>
<dbReference type="PANTHER" id="PTHR43708:SF8">
    <property type="entry name" value="OXIDOREDUCTASE"/>
    <property type="match status" value="1"/>
</dbReference>
<dbReference type="RefSeq" id="WP_271177973.1">
    <property type="nucleotide sequence ID" value="NZ_BAAAJO010000001.1"/>
</dbReference>
<evidence type="ECO:0000259" key="2">
    <source>
        <dbReference type="Pfam" id="PF01408"/>
    </source>
</evidence>
<evidence type="ECO:0000256" key="1">
    <source>
        <dbReference type="ARBA" id="ARBA00010928"/>
    </source>
</evidence>
<evidence type="ECO:0000313" key="5">
    <source>
        <dbReference type="Proteomes" id="UP001142372"/>
    </source>
</evidence>
<dbReference type="AlphaFoldDB" id="A0A9W6M118"/>
<evidence type="ECO:0000313" key="4">
    <source>
        <dbReference type="EMBL" id="GLJ77327.1"/>
    </source>
</evidence>
<dbReference type="InterPro" id="IPR004104">
    <property type="entry name" value="Gfo/Idh/MocA-like_OxRdtase_C"/>
</dbReference>
<dbReference type="EMBL" id="BSEN01000014">
    <property type="protein sequence ID" value="GLJ77327.1"/>
    <property type="molecule type" value="Genomic_DNA"/>
</dbReference>
<dbReference type="Pfam" id="PF01408">
    <property type="entry name" value="GFO_IDH_MocA"/>
    <property type="match status" value="1"/>
</dbReference>
<dbReference type="SUPFAM" id="SSF55347">
    <property type="entry name" value="Glyceraldehyde-3-phosphate dehydrogenase-like, C-terminal domain"/>
    <property type="match status" value="1"/>
</dbReference>
<comment type="caution">
    <text evidence="4">The sequence shown here is derived from an EMBL/GenBank/DDBJ whole genome shotgun (WGS) entry which is preliminary data.</text>
</comment>
<evidence type="ECO:0000259" key="3">
    <source>
        <dbReference type="Pfam" id="PF02894"/>
    </source>
</evidence>
<dbReference type="InterPro" id="IPR036291">
    <property type="entry name" value="NAD(P)-bd_dom_sf"/>
</dbReference>
<dbReference type="Gene3D" id="3.30.360.10">
    <property type="entry name" value="Dihydrodipicolinate Reductase, domain 2"/>
    <property type="match status" value="1"/>
</dbReference>
<dbReference type="SUPFAM" id="SSF51735">
    <property type="entry name" value="NAD(P)-binding Rossmann-fold domains"/>
    <property type="match status" value="1"/>
</dbReference>
<dbReference type="Gene3D" id="3.40.50.720">
    <property type="entry name" value="NAD(P)-binding Rossmann-like Domain"/>
    <property type="match status" value="1"/>
</dbReference>
<dbReference type="InterPro" id="IPR000683">
    <property type="entry name" value="Gfo/Idh/MocA-like_OxRdtase_N"/>
</dbReference>
<feature type="domain" description="Gfo/Idh/MocA-like oxidoreductase N-terminal" evidence="2">
    <location>
        <begin position="4"/>
        <end position="121"/>
    </location>
</feature>